<name>A0A443QLU3_9ACAR</name>
<reference evidence="3 4" key="1">
    <citation type="journal article" date="2018" name="Gigascience">
        <title>Genomes of trombidid mites reveal novel predicted allergens and laterally-transferred genes associated with secondary metabolism.</title>
        <authorList>
            <person name="Dong X."/>
            <person name="Chaisiri K."/>
            <person name="Xia D."/>
            <person name="Armstrong S.D."/>
            <person name="Fang Y."/>
            <person name="Donnelly M.J."/>
            <person name="Kadowaki T."/>
            <person name="McGarry J.W."/>
            <person name="Darby A.C."/>
            <person name="Makepeace B.L."/>
        </authorList>
    </citation>
    <scope>NUCLEOTIDE SEQUENCE [LARGE SCALE GENOMIC DNA]</scope>
    <source>
        <strain evidence="3">UoL-UT</strain>
    </source>
</reference>
<protein>
    <submittedName>
        <fullName evidence="3">Proliferating cell nuclear antigen-like protein</fullName>
    </submittedName>
</protein>
<evidence type="ECO:0000259" key="2">
    <source>
        <dbReference type="Pfam" id="PF00705"/>
    </source>
</evidence>
<sequence length="63" mass="6946">MLEAIIEKAFLLKKILDAIKDIVNEASWDCSNTGISVQAMDSSHVSLIQVKLSAVGFQKYCCK</sequence>
<dbReference type="InterPro" id="IPR046938">
    <property type="entry name" value="DNA_clamp_sf"/>
</dbReference>
<dbReference type="Gene3D" id="3.10.150.10">
    <property type="entry name" value="DNA Polymerase III, subunit A, domain 2"/>
    <property type="match status" value="1"/>
</dbReference>
<organism evidence="3 4">
    <name type="scientific">Leptotrombidium deliense</name>
    <dbReference type="NCBI Taxonomy" id="299467"/>
    <lineage>
        <taxon>Eukaryota</taxon>
        <taxon>Metazoa</taxon>
        <taxon>Ecdysozoa</taxon>
        <taxon>Arthropoda</taxon>
        <taxon>Chelicerata</taxon>
        <taxon>Arachnida</taxon>
        <taxon>Acari</taxon>
        <taxon>Acariformes</taxon>
        <taxon>Trombidiformes</taxon>
        <taxon>Prostigmata</taxon>
        <taxon>Anystina</taxon>
        <taxon>Parasitengona</taxon>
        <taxon>Trombiculoidea</taxon>
        <taxon>Trombiculidae</taxon>
        <taxon>Leptotrombidium</taxon>
    </lineage>
</organism>
<dbReference type="PRINTS" id="PR00339">
    <property type="entry name" value="PCNACYCLIN"/>
</dbReference>
<dbReference type="GO" id="GO:0006272">
    <property type="term" value="P:leading strand elongation"/>
    <property type="evidence" value="ECO:0007669"/>
    <property type="project" value="TreeGrafter"/>
</dbReference>
<proteinExistence type="predicted"/>
<dbReference type="GO" id="GO:0030337">
    <property type="term" value="F:DNA polymerase processivity factor activity"/>
    <property type="evidence" value="ECO:0007669"/>
    <property type="project" value="InterPro"/>
</dbReference>
<dbReference type="Pfam" id="PF00705">
    <property type="entry name" value="PCNA_N"/>
    <property type="match status" value="1"/>
</dbReference>
<dbReference type="GO" id="GO:0006298">
    <property type="term" value="P:mismatch repair"/>
    <property type="evidence" value="ECO:0007669"/>
    <property type="project" value="TreeGrafter"/>
</dbReference>
<dbReference type="AlphaFoldDB" id="A0A443QLU3"/>
<dbReference type="GO" id="GO:0003677">
    <property type="term" value="F:DNA binding"/>
    <property type="evidence" value="ECO:0007669"/>
    <property type="project" value="UniProtKB-KW"/>
</dbReference>
<dbReference type="OrthoDB" id="534348at2759"/>
<dbReference type="GO" id="GO:0019985">
    <property type="term" value="P:translesion synthesis"/>
    <property type="evidence" value="ECO:0007669"/>
    <property type="project" value="TreeGrafter"/>
</dbReference>
<gene>
    <name evidence="3" type="ORF">B4U80_01457</name>
</gene>
<dbReference type="STRING" id="299467.A0A443QLU3"/>
<keyword evidence="4" id="KW-1185">Reference proteome</keyword>
<evidence type="ECO:0000313" key="4">
    <source>
        <dbReference type="Proteomes" id="UP000288716"/>
    </source>
</evidence>
<dbReference type="GO" id="GO:0043626">
    <property type="term" value="C:PCNA complex"/>
    <property type="evidence" value="ECO:0007669"/>
    <property type="project" value="TreeGrafter"/>
</dbReference>
<evidence type="ECO:0000256" key="1">
    <source>
        <dbReference type="ARBA" id="ARBA00023125"/>
    </source>
</evidence>
<dbReference type="EMBL" id="NCKV01054162">
    <property type="protein sequence ID" value="RWS03981.1"/>
    <property type="molecule type" value="Genomic_DNA"/>
</dbReference>
<dbReference type="PANTHER" id="PTHR11352">
    <property type="entry name" value="PROLIFERATING CELL NUCLEAR ANTIGEN"/>
    <property type="match status" value="1"/>
</dbReference>
<feature type="domain" description="Proliferating cell nuclear antigen PCNA N-terminal" evidence="2">
    <location>
        <begin position="1"/>
        <end position="62"/>
    </location>
</feature>
<dbReference type="InterPro" id="IPR022659">
    <property type="entry name" value="Pr_cel_nuc_antig_CS"/>
</dbReference>
<comment type="caution">
    <text evidence="3">The sequence shown here is derived from an EMBL/GenBank/DDBJ whole genome shotgun (WGS) entry which is preliminary data.</text>
</comment>
<feature type="non-terminal residue" evidence="3">
    <location>
        <position position="63"/>
    </location>
</feature>
<dbReference type="GO" id="GO:0006275">
    <property type="term" value="P:regulation of DNA replication"/>
    <property type="evidence" value="ECO:0007669"/>
    <property type="project" value="InterPro"/>
</dbReference>
<dbReference type="SUPFAM" id="SSF55979">
    <property type="entry name" value="DNA clamp"/>
    <property type="match status" value="1"/>
</dbReference>
<dbReference type="Proteomes" id="UP000288716">
    <property type="component" value="Unassembled WGS sequence"/>
</dbReference>
<dbReference type="InterPro" id="IPR000730">
    <property type="entry name" value="Pr_cel_nuc_antig"/>
</dbReference>
<evidence type="ECO:0000313" key="3">
    <source>
        <dbReference type="EMBL" id="RWS03981.1"/>
    </source>
</evidence>
<dbReference type="PROSITE" id="PS01251">
    <property type="entry name" value="PCNA_1"/>
    <property type="match status" value="1"/>
</dbReference>
<dbReference type="InterPro" id="IPR022648">
    <property type="entry name" value="Pr_cel_nuc_antig_N"/>
</dbReference>
<accession>A0A443QLU3</accession>
<dbReference type="VEuPathDB" id="VectorBase:LDEU014273"/>
<keyword evidence="1" id="KW-0238">DNA-binding</keyword>
<dbReference type="PANTHER" id="PTHR11352:SF0">
    <property type="entry name" value="PROLIFERATING CELL NUCLEAR ANTIGEN"/>
    <property type="match status" value="1"/>
</dbReference>